<dbReference type="Pfam" id="PF02129">
    <property type="entry name" value="Peptidase_S15"/>
    <property type="match status" value="1"/>
</dbReference>
<evidence type="ECO:0000256" key="8">
    <source>
        <dbReference type="ARBA" id="ARBA00030045"/>
    </source>
</evidence>
<keyword evidence="6" id="KW-0378">Hydrolase</keyword>
<dbReference type="SUPFAM" id="SSF49785">
    <property type="entry name" value="Galactose-binding domain-like"/>
    <property type="match status" value="1"/>
</dbReference>
<feature type="domain" description="Xaa-Pro dipeptidyl-peptidase C-terminal" evidence="11">
    <location>
        <begin position="401"/>
        <end position="657"/>
    </location>
</feature>
<dbReference type="AlphaFoldDB" id="A0A8J3RWP2"/>
<dbReference type="InterPro" id="IPR013736">
    <property type="entry name" value="Xaa-Pro_dipept_C"/>
</dbReference>
<dbReference type="PRINTS" id="PR00923">
    <property type="entry name" value="LACTOPTASE"/>
</dbReference>
<proteinExistence type="inferred from homology"/>
<sequence>MNRWKSLLLAVAVAVPLSALPMATVPAASAASPPQPPPTPSPTPSGPIEDNETQPVYSRAEALIETVFVEVAGTDSDADGRPDRVAVDIIRPKETAAGLKVPVVMESSPYYAGGNDVDNHVVDLDGSDPAGMEYRRNKFRELNDEMFGLDEDSAARAASAPFRGYYDNYFVPRGYAVVLVENVGSGRATGCPTTGLPNETAGPKAAIDWLNGRAKGFDAAGGEVRAGWSTGNVGMIGVSYNGTLPNAVAATGVQGLKTIVPIAAISSWYDYYRANGGVVAPGGFQGEDADVLARYVLTRENGQEVCGALMDAIERDQDRVTGDYSRFWHERNYLPDVRKVRASVFLVHGLNDWNVKTKQAVQWWDALAERGVPRKIWLHQGAHFNPFNFAQRNAEWLRQLHRWFDFHLYGLRNGILGEPRADVEHGPGQWAQHPDWPLPGTRDVRLGLTAGSGGQNGALTPDRGRGRAVESFTDQNARTAEQLAENVAATDPNRLAYLSAPLTRDVRLSGTPKVGIRAAFSGGRSPYLTALLVDYGTDARAYGQVVYGPTPVCYGQGIPGDTGCARLAEHVTVTAPYKIITRGWLDVRNRHSDSRTELLREGRFYDFDFDLQPNDYVVKAGHRIGVVLISTDRDFTLRLPAGTNVSVEPARSSVTLPLVGGRSALG</sequence>
<evidence type="ECO:0000256" key="4">
    <source>
        <dbReference type="ARBA" id="ARBA00022438"/>
    </source>
</evidence>
<evidence type="ECO:0000256" key="6">
    <source>
        <dbReference type="ARBA" id="ARBA00022801"/>
    </source>
</evidence>
<dbReference type="Pfam" id="PF08530">
    <property type="entry name" value="PepX_C"/>
    <property type="match status" value="1"/>
</dbReference>
<dbReference type="GO" id="GO:0008236">
    <property type="term" value="F:serine-type peptidase activity"/>
    <property type="evidence" value="ECO:0007669"/>
    <property type="project" value="UniProtKB-KW"/>
</dbReference>
<keyword evidence="10" id="KW-0732">Signal</keyword>
<dbReference type="RefSeq" id="WP_203895723.1">
    <property type="nucleotide sequence ID" value="NZ_BOOH01000074.1"/>
</dbReference>
<comment type="caution">
    <text evidence="12">The sequence shown here is derived from an EMBL/GenBank/DDBJ whole genome shotgun (WGS) entry which is preliminary data.</text>
</comment>
<dbReference type="Gene3D" id="3.40.50.1820">
    <property type="entry name" value="alpha/beta hydrolase"/>
    <property type="match status" value="1"/>
</dbReference>
<dbReference type="SUPFAM" id="SSF53474">
    <property type="entry name" value="alpha/beta-Hydrolases"/>
    <property type="match status" value="1"/>
</dbReference>
<dbReference type="InterPro" id="IPR005674">
    <property type="entry name" value="CocE/Ser_esterase"/>
</dbReference>
<dbReference type="InterPro" id="IPR008252">
    <property type="entry name" value="Pept_S15_Xpro"/>
</dbReference>
<dbReference type="Gene3D" id="1.10.246.70">
    <property type="match status" value="1"/>
</dbReference>
<protein>
    <recommendedName>
        <fullName evidence="3">Xaa-Pro dipeptidyl-peptidase</fullName>
        <ecNumber evidence="3">3.4.14.11</ecNumber>
    </recommendedName>
    <alternativeName>
        <fullName evidence="8">X-prolyl-dipeptidyl aminopeptidase</fullName>
    </alternativeName>
</protein>
<dbReference type="EC" id="3.4.14.11" evidence="3"/>
<dbReference type="InterPro" id="IPR000383">
    <property type="entry name" value="Xaa-Pro-like_dom"/>
</dbReference>
<evidence type="ECO:0000256" key="1">
    <source>
        <dbReference type="ARBA" id="ARBA00000123"/>
    </source>
</evidence>
<dbReference type="NCBIfam" id="TIGR00976">
    <property type="entry name" value="CocE_NonD"/>
    <property type="match status" value="1"/>
</dbReference>
<feature type="compositionally biased region" description="Pro residues" evidence="9">
    <location>
        <begin position="33"/>
        <end position="45"/>
    </location>
</feature>
<evidence type="ECO:0000256" key="3">
    <source>
        <dbReference type="ARBA" id="ARBA00012463"/>
    </source>
</evidence>
<name>A0A8J3RWP2_9ACTN</name>
<keyword evidence="7" id="KW-0720">Serine protease</keyword>
<dbReference type="InterPro" id="IPR008979">
    <property type="entry name" value="Galactose-bd-like_sf"/>
</dbReference>
<evidence type="ECO:0000256" key="7">
    <source>
        <dbReference type="ARBA" id="ARBA00022825"/>
    </source>
</evidence>
<evidence type="ECO:0000256" key="5">
    <source>
        <dbReference type="ARBA" id="ARBA00022670"/>
    </source>
</evidence>
<dbReference type="GO" id="GO:0008239">
    <property type="term" value="F:dipeptidyl-peptidase activity"/>
    <property type="evidence" value="ECO:0007669"/>
    <property type="project" value="UniProtKB-EC"/>
</dbReference>
<evidence type="ECO:0000313" key="13">
    <source>
        <dbReference type="Proteomes" id="UP000616724"/>
    </source>
</evidence>
<evidence type="ECO:0000313" key="12">
    <source>
        <dbReference type="EMBL" id="GIH81327.1"/>
    </source>
</evidence>
<comment type="similarity">
    <text evidence="2">Belongs to the peptidase S15 family.</text>
</comment>
<dbReference type="EMBL" id="BOOH01000074">
    <property type="protein sequence ID" value="GIH81327.1"/>
    <property type="molecule type" value="Genomic_DNA"/>
</dbReference>
<evidence type="ECO:0000256" key="9">
    <source>
        <dbReference type="SAM" id="MobiDB-lite"/>
    </source>
</evidence>
<feature type="region of interest" description="Disordered" evidence="9">
    <location>
        <begin position="27"/>
        <end position="55"/>
    </location>
</feature>
<evidence type="ECO:0000256" key="10">
    <source>
        <dbReference type="SAM" id="SignalP"/>
    </source>
</evidence>
<accession>A0A8J3RWP2</accession>
<dbReference type="Proteomes" id="UP000616724">
    <property type="component" value="Unassembled WGS sequence"/>
</dbReference>
<keyword evidence="5" id="KW-0645">Protease</keyword>
<dbReference type="GO" id="GO:0006508">
    <property type="term" value="P:proteolysis"/>
    <property type="evidence" value="ECO:0007669"/>
    <property type="project" value="UniProtKB-KW"/>
</dbReference>
<dbReference type="Gene3D" id="2.60.120.260">
    <property type="entry name" value="Galactose-binding domain-like"/>
    <property type="match status" value="1"/>
</dbReference>
<dbReference type="GO" id="GO:0004177">
    <property type="term" value="F:aminopeptidase activity"/>
    <property type="evidence" value="ECO:0007669"/>
    <property type="project" value="UniProtKB-KW"/>
</dbReference>
<gene>
    <name evidence="12" type="primary">pepX</name>
    <name evidence="12" type="ORF">Plo01_77560</name>
</gene>
<keyword evidence="13" id="KW-1185">Reference proteome</keyword>
<evidence type="ECO:0000259" key="11">
    <source>
        <dbReference type="SMART" id="SM00939"/>
    </source>
</evidence>
<comment type="catalytic activity">
    <reaction evidence="1">
        <text>Hydrolyzes Xaa-Pro-|- bonds to release unblocked, N-terminal dipeptides from substrates including Ala-Pro-|-p-nitroanilide and (sequentially) Tyr-Pro-|-Phe-Pro-|-Gly-Pro-|-Ile.</text>
        <dbReference type="EC" id="3.4.14.11"/>
    </reaction>
</comment>
<dbReference type="SMART" id="SM00939">
    <property type="entry name" value="PepX_C"/>
    <property type="match status" value="1"/>
</dbReference>
<keyword evidence="4" id="KW-0031">Aminopeptidase</keyword>
<organism evidence="12 13">
    <name type="scientific">Planobispora longispora</name>
    <dbReference type="NCBI Taxonomy" id="28887"/>
    <lineage>
        <taxon>Bacteria</taxon>
        <taxon>Bacillati</taxon>
        <taxon>Actinomycetota</taxon>
        <taxon>Actinomycetes</taxon>
        <taxon>Streptosporangiales</taxon>
        <taxon>Streptosporangiaceae</taxon>
        <taxon>Planobispora</taxon>
    </lineage>
</organism>
<dbReference type="NCBIfam" id="NF003780">
    <property type="entry name" value="PRK05371.1-1"/>
    <property type="match status" value="1"/>
</dbReference>
<feature type="chain" id="PRO_5035187157" description="Xaa-Pro dipeptidyl-peptidase" evidence="10">
    <location>
        <begin position="31"/>
        <end position="666"/>
    </location>
</feature>
<feature type="signal peptide" evidence="10">
    <location>
        <begin position="1"/>
        <end position="30"/>
    </location>
</feature>
<evidence type="ECO:0000256" key="2">
    <source>
        <dbReference type="ARBA" id="ARBA00010819"/>
    </source>
</evidence>
<reference evidence="12 13" key="1">
    <citation type="submission" date="2021-01" db="EMBL/GenBank/DDBJ databases">
        <title>Whole genome shotgun sequence of Planobispora longispora NBRC 13918.</title>
        <authorList>
            <person name="Komaki H."/>
            <person name="Tamura T."/>
        </authorList>
    </citation>
    <scope>NUCLEOTIDE SEQUENCE [LARGE SCALE GENOMIC DNA]</scope>
    <source>
        <strain evidence="12 13">NBRC 13918</strain>
    </source>
</reference>
<dbReference type="InterPro" id="IPR029058">
    <property type="entry name" value="AB_hydrolase_fold"/>
</dbReference>